<dbReference type="InterPro" id="IPR050483">
    <property type="entry name" value="CoA-transferase_III_domain"/>
</dbReference>
<protein>
    <submittedName>
        <fullName evidence="2">Putative acyl-CoA transferase/carnitine dehydratase</fullName>
    </submittedName>
</protein>
<gene>
    <name evidence="2" type="ORF">Ga0080574_TMP5124</name>
</gene>
<evidence type="ECO:0000313" key="3">
    <source>
        <dbReference type="Proteomes" id="UP000187059"/>
    </source>
</evidence>
<dbReference type="InterPro" id="IPR044855">
    <property type="entry name" value="CoA-Trfase_III_dom3_sf"/>
</dbReference>
<dbReference type="Proteomes" id="UP000187059">
    <property type="component" value="Plasmid pPABY7"/>
</dbReference>
<dbReference type="KEGG" id="paby:Ga0080574_TMP5124"/>
<dbReference type="InterPro" id="IPR023606">
    <property type="entry name" value="CoA-Trfase_III_dom_1_sf"/>
</dbReference>
<dbReference type="InterPro" id="IPR003673">
    <property type="entry name" value="CoA-Trfase_fam_III"/>
</dbReference>
<dbReference type="EMBL" id="CP015097">
    <property type="protein sequence ID" value="APZ55406.1"/>
    <property type="molecule type" value="Genomic_DNA"/>
</dbReference>
<sequence>MKPLTGLRIADFTVHAAGPFCTHMLSQMGAEVIKVETALRPDIFRKPHAVYGRQGPATFDQVSSNKLSVRLNLKHPEGVALAKKLVGVADVAAESFRAGVMARLGLGYDILRDVKRDIVMVSVSSSGQTGPESHFAGYAPLFGAWGGLGYLSGHADGPPVEMRHVMDHSVGMHAALATLAALNRRRRTGEGCHVDIAAREVASSLVGDFLTAASAGVSVGRMGNDDMVRAPHGLFPTADADRWLSISVSSDAEWKVLAGIIGQPQLADDPRFATQAERHANRRALDAPIGAWSAGQGGEAAAERLQAEGIAAHLSWAASDIVADPHMRARGAILDIAETDGTIRAAIGHPARFAGDDAPGITRGTPALGGDEDYVYGELLGLSRARIGALVEDEAIY</sequence>
<dbReference type="GO" id="GO:0008410">
    <property type="term" value="F:CoA-transferase activity"/>
    <property type="evidence" value="ECO:0007669"/>
    <property type="project" value="TreeGrafter"/>
</dbReference>
<accession>A0A1P8V1C0</accession>
<dbReference type="Gene3D" id="3.40.50.10540">
    <property type="entry name" value="Crotonobetainyl-coa:carnitine coa-transferase, domain 1"/>
    <property type="match status" value="1"/>
</dbReference>
<keyword evidence="3" id="KW-1185">Reference proteome</keyword>
<dbReference type="PANTHER" id="PTHR48207:SF3">
    <property type="entry name" value="SUCCINATE--HYDROXYMETHYLGLUTARATE COA-TRANSFERASE"/>
    <property type="match status" value="1"/>
</dbReference>
<dbReference type="Pfam" id="PF02515">
    <property type="entry name" value="CoA_transf_3"/>
    <property type="match status" value="1"/>
</dbReference>
<reference evidence="2 3" key="1">
    <citation type="submission" date="2016-04" db="EMBL/GenBank/DDBJ databases">
        <title>Deep-sea bacteria in the southern Pacific.</title>
        <authorList>
            <person name="Tang K."/>
        </authorList>
    </citation>
    <scope>NUCLEOTIDE SEQUENCE [LARGE SCALE GENOMIC DNA]</scope>
    <source>
        <strain evidence="2 3">JLT2014</strain>
        <plasmid evidence="3">ppaby7</plasmid>
    </source>
</reference>
<keyword evidence="2" id="KW-0614">Plasmid</keyword>
<dbReference type="AlphaFoldDB" id="A0A1P8V1C0"/>
<keyword evidence="1 2" id="KW-0808">Transferase</keyword>
<dbReference type="PANTHER" id="PTHR48207">
    <property type="entry name" value="SUCCINATE--HYDROXYMETHYLGLUTARATE COA-TRANSFERASE"/>
    <property type="match status" value="1"/>
</dbReference>
<name>A0A1P8V1C0_9RHOB</name>
<organism evidence="2 3">
    <name type="scientific">Salipiger abyssi</name>
    <dbReference type="NCBI Taxonomy" id="1250539"/>
    <lineage>
        <taxon>Bacteria</taxon>
        <taxon>Pseudomonadati</taxon>
        <taxon>Pseudomonadota</taxon>
        <taxon>Alphaproteobacteria</taxon>
        <taxon>Rhodobacterales</taxon>
        <taxon>Roseobacteraceae</taxon>
        <taxon>Salipiger</taxon>
    </lineage>
</organism>
<dbReference type="SUPFAM" id="SSF89796">
    <property type="entry name" value="CoA-transferase family III (CaiB/BaiF)"/>
    <property type="match status" value="1"/>
</dbReference>
<dbReference type="Gene3D" id="3.30.1540.10">
    <property type="entry name" value="formyl-coa transferase, domain 3"/>
    <property type="match status" value="1"/>
</dbReference>
<dbReference type="OrthoDB" id="9806585at2"/>
<proteinExistence type="predicted"/>
<evidence type="ECO:0000256" key="1">
    <source>
        <dbReference type="ARBA" id="ARBA00022679"/>
    </source>
</evidence>
<dbReference type="RefSeq" id="WP_076706348.1">
    <property type="nucleotide sequence ID" value="NZ_CP015097.1"/>
</dbReference>
<evidence type="ECO:0000313" key="2">
    <source>
        <dbReference type="EMBL" id="APZ55406.1"/>
    </source>
</evidence>
<geneLocation type="plasmid" evidence="3">
    <name>ppaby7</name>
</geneLocation>